<keyword evidence="1 4" id="KW-0732">Signal</keyword>
<evidence type="ECO:0000256" key="3">
    <source>
        <dbReference type="ARBA" id="ARBA00023180"/>
    </source>
</evidence>
<feature type="non-terminal residue" evidence="7">
    <location>
        <position position="380"/>
    </location>
</feature>
<dbReference type="STRING" id="3760.A0A251PPD9"/>
<feature type="domain" description="Apple" evidence="6">
    <location>
        <begin position="292"/>
        <end position="375"/>
    </location>
</feature>
<evidence type="ECO:0000313" key="7">
    <source>
        <dbReference type="EMBL" id="ONI12940.1"/>
    </source>
</evidence>
<evidence type="ECO:0000313" key="8">
    <source>
        <dbReference type="Proteomes" id="UP000006882"/>
    </source>
</evidence>
<dbReference type="InterPro" id="IPR001480">
    <property type="entry name" value="Bulb-type_lectin_dom"/>
</dbReference>
<sequence length="380" mass="42577">MGMLPSLLILSSLVSFLMLFKLITAADSITLNQSLSTDAGTLTSLGERFKLGFFSPPNSKNRYLGIWYKSTPSKFVWVANRNNPLTGLYGNLTISNNGNFVLLNQNGSSIWSSNISRIPKSPVVQLLDSGNLSFDYPSDTLLTDMKISWNINTGSERYLTSWKSTDDPSTGNFSYKIDMKGLPQLVVVMGSIIKFRTEQWNGVRFSGLPGPANSAFRQIMGVKEDEWYYKFEPNKNSGSVQRLVLNAESTEWAIINSHPICMCLQGFTPRSREEWEVFNTTSGCMRRTPLVCHGGERFSQLQEVKLPDMLEFSLNKSMNLEECRVKCLMKCSCTTYANSDISGVASGCIMWFGDLVDITEFIDEDSEQDIYIKLPPSELG</sequence>
<feature type="domain" description="Bulb-type lectin" evidence="5">
    <location>
        <begin position="26"/>
        <end position="147"/>
    </location>
</feature>
<evidence type="ECO:0000256" key="1">
    <source>
        <dbReference type="ARBA" id="ARBA00022729"/>
    </source>
</evidence>
<dbReference type="CDD" id="cd00028">
    <property type="entry name" value="B_lectin"/>
    <property type="match status" value="1"/>
</dbReference>
<dbReference type="Pfam" id="PF08276">
    <property type="entry name" value="PAN_2"/>
    <property type="match status" value="1"/>
</dbReference>
<evidence type="ECO:0000259" key="6">
    <source>
        <dbReference type="PROSITE" id="PS50948"/>
    </source>
</evidence>
<accession>A0A251PPD9</accession>
<dbReference type="CDD" id="cd01098">
    <property type="entry name" value="PAN_AP_plant"/>
    <property type="match status" value="1"/>
</dbReference>
<dbReference type="AlphaFoldDB" id="A0A251PPD9"/>
<keyword evidence="2" id="KW-1015">Disulfide bond</keyword>
<dbReference type="SMART" id="SM00108">
    <property type="entry name" value="B_lectin"/>
    <property type="match status" value="1"/>
</dbReference>
<keyword evidence="3" id="KW-0325">Glycoprotein</keyword>
<proteinExistence type="predicted"/>
<dbReference type="SMART" id="SM00473">
    <property type="entry name" value="PAN_AP"/>
    <property type="match status" value="1"/>
</dbReference>
<reference evidence="7 8" key="1">
    <citation type="journal article" date="2013" name="Nat. Genet.">
        <title>The high-quality draft genome of peach (Prunus persica) identifies unique patterns of genetic diversity, domestication and genome evolution.</title>
        <authorList>
            <consortium name="International Peach Genome Initiative"/>
            <person name="Verde I."/>
            <person name="Abbott A.G."/>
            <person name="Scalabrin S."/>
            <person name="Jung S."/>
            <person name="Shu S."/>
            <person name="Marroni F."/>
            <person name="Zhebentyayeva T."/>
            <person name="Dettori M.T."/>
            <person name="Grimwood J."/>
            <person name="Cattonaro F."/>
            <person name="Zuccolo A."/>
            <person name="Rossini L."/>
            <person name="Jenkins J."/>
            <person name="Vendramin E."/>
            <person name="Meisel L.A."/>
            <person name="Decroocq V."/>
            <person name="Sosinski B."/>
            <person name="Prochnik S."/>
            <person name="Mitros T."/>
            <person name="Policriti A."/>
            <person name="Cipriani G."/>
            <person name="Dondini L."/>
            <person name="Ficklin S."/>
            <person name="Goodstein D.M."/>
            <person name="Xuan P."/>
            <person name="Del Fabbro C."/>
            <person name="Aramini V."/>
            <person name="Copetti D."/>
            <person name="Gonzalez S."/>
            <person name="Horner D.S."/>
            <person name="Falchi R."/>
            <person name="Lucas S."/>
            <person name="Mica E."/>
            <person name="Maldonado J."/>
            <person name="Lazzari B."/>
            <person name="Bielenberg D."/>
            <person name="Pirona R."/>
            <person name="Miculan M."/>
            <person name="Barakat A."/>
            <person name="Testolin R."/>
            <person name="Stella A."/>
            <person name="Tartarini S."/>
            <person name="Tonutti P."/>
            <person name="Arus P."/>
            <person name="Orellana A."/>
            <person name="Wells C."/>
            <person name="Main D."/>
            <person name="Vizzotto G."/>
            <person name="Silva H."/>
            <person name="Salamini F."/>
            <person name="Schmutz J."/>
            <person name="Morgante M."/>
            <person name="Rokhsar D.S."/>
        </authorList>
    </citation>
    <scope>NUCLEOTIDE SEQUENCE [LARGE SCALE GENOMIC DNA]</scope>
    <source>
        <strain evidence="8">cv. Nemared</strain>
    </source>
</reference>
<evidence type="ECO:0000259" key="5">
    <source>
        <dbReference type="PROSITE" id="PS50927"/>
    </source>
</evidence>
<dbReference type="PROSITE" id="PS50948">
    <property type="entry name" value="PAN"/>
    <property type="match status" value="1"/>
</dbReference>
<dbReference type="InterPro" id="IPR036426">
    <property type="entry name" value="Bulb-type_lectin_dom_sf"/>
</dbReference>
<evidence type="ECO:0000256" key="4">
    <source>
        <dbReference type="SAM" id="SignalP"/>
    </source>
</evidence>
<name>A0A251PPD9_PRUPE</name>
<evidence type="ECO:0008006" key="9">
    <source>
        <dbReference type="Google" id="ProtNLM"/>
    </source>
</evidence>
<dbReference type="PANTHER" id="PTHR32444">
    <property type="entry name" value="BULB-TYPE LECTIN DOMAIN-CONTAINING PROTEIN"/>
    <property type="match status" value="1"/>
</dbReference>
<dbReference type="Gramene" id="ONI12940">
    <property type="protein sequence ID" value="ONI12940"/>
    <property type="gene ID" value="PRUPE_4G192900"/>
</dbReference>
<feature type="signal peptide" evidence="4">
    <location>
        <begin position="1"/>
        <end position="25"/>
    </location>
</feature>
<evidence type="ECO:0000256" key="2">
    <source>
        <dbReference type="ARBA" id="ARBA00023157"/>
    </source>
</evidence>
<dbReference type="Proteomes" id="UP000006882">
    <property type="component" value="Chromosome G4"/>
</dbReference>
<dbReference type="PROSITE" id="PS50927">
    <property type="entry name" value="BULB_LECTIN"/>
    <property type="match status" value="1"/>
</dbReference>
<protein>
    <recommendedName>
        <fullName evidence="9">Bulb-type lectin domain-containing protein</fullName>
    </recommendedName>
</protein>
<dbReference type="EMBL" id="CM007654">
    <property type="protein sequence ID" value="ONI12940.1"/>
    <property type="molecule type" value="Genomic_DNA"/>
</dbReference>
<organism evidence="7 8">
    <name type="scientific">Prunus persica</name>
    <name type="common">Peach</name>
    <name type="synonym">Amygdalus persica</name>
    <dbReference type="NCBI Taxonomy" id="3760"/>
    <lineage>
        <taxon>Eukaryota</taxon>
        <taxon>Viridiplantae</taxon>
        <taxon>Streptophyta</taxon>
        <taxon>Embryophyta</taxon>
        <taxon>Tracheophyta</taxon>
        <taxon>Spermatophyta</taxon>
        <taxon>Magnoliopsida</taxon>
        <taxon>eudicotyledons</taxon>
        <taxon>Gunneridae</taxon>
        <taxon>Pentapetalae</taxon>
        <taxon>rosids</taxon>
        <taxon>fabids</taxon>
        <taxon>Rosales</taxon>
        <taxon>Rosaceae</taxon>
        <taxon>Amygdaloideae</taxon>
        <taxon>Amygdaleae</taxon>
        <taxon>Prunus</taxon>
    </lineage>
</organism>
<dbReference type="Pfam" id="PF01453">
    <property type="entry name" value="B_lectin"/>
    <property type="match status" value="1"/>
</dbReference>
<dbReference type="SUPFAM" id="SSF51110">
    <property type="entry name" value="alpha-D-mannose-specific plant lectins"/>
    <property type="match status" value="1"/>
</dbReference>
<keyword evidence="8" id="KW-1185">Reference proteome</keyword>
<dbReference type="Gene3D" id="2.90.10.10">
    <property type="entry name" value="Bulb-type lectin domain"/>
    <property type="match status" value="1"/>
</dbReference>
<gene>
    <name evidence="7" type="ORF">PRUPE_4G192900</name>
</gene>
<dbReference type="PANTHER" id="PTHR32444:SF118">
    <property type="entry name" value="OS09G0551150 PROTEIN"/>
    <property type="match status" value="1"/>
</dbReference>
<dbReference type="InterPro" id="IPR003609">
    <property type="entry name" value="Pan_app"/>
</dbReference>
<feature type="chain" id="PRO_5012354794" description="Bulb-type lectin domain-containing protein" evidence="4">
    <location>
        <begin position="26"/>
        <end position="380"/>
    </location>
</feature>